<dbReference type="Proteomes" id="UP000015525">
    <property type="component" value="Unassembled WGS sequence"/>
</dbReference>
<evidence type="ECO:0000313" key="10">
    <source>
        <dbReference type="Proteomes" id="UP000015525"/>
    </source>
</evidence>
<dbReference type="EC" id="2.7.13.3" evidence="2"/>
<feature type="domain" description="Signal transduction histidine kinase HWE region" evidence="8">
    <location>
        <begin position="232"/>
        <end position="312"/>
    </location>
</feature>
<protein>
    <recommendedName>
        <fullName evidence="2">histidine kinase</fullName>
        <ecNumber evidence="2">2.7.13.3</ecNumber>
    </recommendedName>
</protein>
<accession>T0I448</accession>
<dbReference type="InterPro" id="IPR011102">
    <property type="entry name" value="Sig_transdc_His_kinase_HWE"/>
</dbReference>
<keyword evidence="3" id="KW-0597">Phosphoprotein</keyword>
<dbReference type="GO" id="GO:0004673">
    <property type="term" value="F:protein histidine kinase activity"/>
    <property type="evidence" value="ECO:0007669"/>
    <property type="project" value="UniProtKB-EC"/>
</dbReference>
<evidence type="ECO:0000256" key="1">
    <source>
        <dbReference type="ARBA" id="ARBA00000085"/>
    </source>
</evidence>
<comment type="caution">
    <text evidence="9">The sequence shown here is derived from an EMBL/GenBank/DDBJ whole genome shotgun (WGS) entry which is preliminary data.</text>
</comment>
<dbReference type="SMART" id="SM00911">
    <property type="entry name" value="HWE_HK"/>
    <property type="match status" value="1"/>
</dbReference>
<dbReference type="PANTHER" id="PTHR41523">
    <property type="entry name" value="TWO-COMPONENT SYSTEM SENSOR PROTEIN"/>
    <property type="match status" value="1"/>
</dbReference>
<dbReference type="PATRIC" id="fig|1329909.3.peg.2169"/>
<comment type="catalytic activity">
    <reaction evidence="1">
        <text>ATP + protein L-histidine = ADP + protein N-phospho-L-histidine.</text>
        <dbReference type="EC" id="2.7.13.3"/>
    </reaction>
</comment>
<sequence length="428" mass="46679">MQVQTGIGPIGDVEWGTHFCHFYRDAEDLGETLIPFFKTGLEQGEAGLWVTAAPFPAEQAWSALNSHVDGLDQRIANKQIAIYGHEEWYTRYGGRSARDVAGAWIDSVQEALQSGYRGLRLTGNTAFLEEDMWDDFMDYEHCLRDAFANRPILALCSYNAVDCDSNAVLDVVQAHDFALARRRGGWEMVESASVRRSREALVQLNAELEQRIADRTGELAEALEHQRLLTAELSHRVKNSIATVQALVEKTLRGAQSMDGARIALRGRLGALSHIHDQLAAVEWKGVGLDDVLGAVLRPFGDQTSFAASSRTLNPRAAMDLALIFNELATNAVKYGALASPKGHVEVAVEIGGGGGGVRICWRERGGPPMQPVAAEGFGTKLIRQLVTHNLRGQCEIALDPAGLACTLDLPAKEILAKRPHCAHGCVH</sequence>
<keyword evidence="10" id="KW-1185">Reference proteome</keyword>
<organism evidence="9 10">
    <name type="scientific">Sphingobium quisquiliarum P25</name>
    <dbReference type="NCBI Taxonomy" id="1329909"/>
    <lineage>
        <taxon>Bacteria</taxon>
        <taxon>Pseudomonadati</taxon>
        <taxon>Pseudomonadota</taxon>
        <taxon>Alphaproteobacteria</taxon>
        <taxon>Sphingomonadales</taxon>
        <taxon>Sphingomonadaceae</taxon>
        <taxon>Sphingobium</taxon>
    </lineage>
</organism>
<dbReference type="InterPro" id="IPR025847">
    <property type="entry name" value="MEDS_domain"/>
</dbReference>
<name>T0I448_9SPHN</name>
<keyword evidence="7" id="KW-0067">ATP-binding</keyword>
<keyword evidence="5" id="KW-0547">Nucleotide-binding</keyword>
<evidence type="ECO:0000256" key="3">
    <source>
        <dbReference type="ARBA" id="ARBA00022553"/>
    </source>
</evidence>
<dbReference type="GO" id="GO:0005524">
    <property type="term" value="F:ATP binding"/>
    <property type="evidence" value="ECO:0007669"/>
    <property type="project" value="UniProtKB-KW"/>
</dbReference>
<keyword evidence="4" id="KW-0808">Transferase</keyword>
<dbReference type="EMBL" id="ATHO01000098">
    <property type="protein sequence ID" value="EQB06415.1"/>
    <property type="molecule type" value="Genomic_DNA"/>
</dbReference>
<evidence type="ECO:0000256" key="6">
    <source>
        <dbReference type="ARBA" id="ARBA00022777"/>
    </source>
</evidence>
<evidence type="ECO:0000259" key="8">
    <source>
        <dbReference type="SMART" id="SM00911"/>
    </source>
</evidence>
<evidence type="ECO:0000256" key="5">
    <source>
        <dbReference type="ARBA" id="ARBA00022741"/>
    </source>
</evidence>
<dbReference type="Pfam" id="PF07536">
    <property type="entry name" value="HWE_HK"/>
    <property type="match status" value="1"/>
</dbReference>
<gene>
    <name evidence="9" type="ORF">L288_11225</name>
</gene>
<dbReference type="PANTHER" id="PTHR41523:SF7">
    <property type="entry name" value="HISTIDINE KINASE"/>
    <property type="match status" value="1"/>
</dbReference>
<dbReference type="RefSeq" id="WP_021238500.1">
    <property type="nucleotide sequence ID" value="NZ_ATHO01000098.1"/>
</dbReference>
<dbReference type="Gene3D" id="3.30.565.10">
    <property type="entry name" value="Histidine kinase-like ATPase, C-terminal domain"/>
    <property type="match status" value="1"/>
</dbReference>
<dbReference type="AlphaFoldDB" id="T0I448"/>
<evidence type="ECO:0000313" key="9">
    <source>
        <dbReference type="EMBL" id="EQB06415.1"/>
    </source>
</evidence>
<evidence type="ECO:0000256" key="7">
    <source>
        <dbReference type="ARBA" id="ARBA00022840"/>
    </source>
</evidence>
<keyword evidence="6" id="KW-0418">Kinase</keyword>
<dbReference type="InterPro" id="IPR036890">
    <property type="entry name" value="HATPase_C_sf"/>
</dbReference>
<dbReference type="Pfam" id="PF14417">
    <property type="entry name" value="MEDS"/>
    <property type="match status" value="1"/>
</dbReference>
<evidence type="ECO:0000256" key="4">
    <source>
        <dbReference type="ARBA" id="ARBA00022679"/>
    </source>
</evidence>
<dbReference type="SUPFAM" id="SSF55874">
    <property type="entry name" value="ATPase domain of HSP90 chaperone/DNA topoisomerase II/histidine kinase"/>
    <property type="match status" value="1"/>
</dbReference>
<evidence type="ECO:0000256" key="2">
    <source>
        <dbReference type="ARBA" id="ARBA00012438"/>
    </source>
</evidence>
<proteinExistence type="predicted"/>
<reference evidence="9 10" key="1">
    <citation type="journal article" date="2013" name="Genome Announc.">
        <title>Draft Genome Sequence of Sphingobium quisquiliarum Strain P25T, a Novel Hexachlorocyclohexane (HCH)-Degrading Bacterium Isolated from an HCH Dumpsite.</title>
        <authorList>
            <person name="Kumar Singh A."/>
            <person name="Sangwan N."/>
            <person name="Sharma A."/>
            <person name="Gupta V."/>
            <person name="Khurana J.P."/>
            <person name="Lal R."/>
        </authorList>
    </citation>
    <scope>NUCLEOTIDE SEQUENCE [LARGE SCALE GENOMIC DNA]</scope>
    <source>
        <strain evidence="9 10">P25</strain>
    </source>
</reference>